<evidence type="ECO:0000313" key="1">
    <source>
        <dbReference type="EMBL" id="KAJ1948049.1"/>
    </source>
</evidence>
<accession>A0ACC1JD82</accession>
<organism evidence="1 2">
    <name type="scientific">Linderina macrospora</name>
    <dbReference type="NCBI Taxonomy" id="4868"/>
    <lineage>
        <taxon>Eukaryota</taxon>
        <taxon>Fungi</taxon>
        <taxon>Fungi incertae sedis</taxon>
        <taxon>Zoopagomycota</taxon>
        <taxon>Kickxellomycotina</taxon>
        <taxon>Kickxellomycetes</taxon>
        <taxon>Kickxellales</taxon>
        <taxon>Kickxellaceae</taxon>
        <taxon>Linderina</taxon>
    </lineage>
</organism>
<protein>
    <submittedName>
        <fullName evidence="1">Uncharacterized protein</fullName>
    </submittedName>
</protein>
<evidence type="ECO:0000313" key="2">
    <source>
        <dbReference type="Proteomes" id="UP001150603"/>
    </source>
</evidence>
<name>A0ACC1JD82_9FUNG</name>
<dbReference type="EMBL" id="JANBPW010000852">
    <property type="protein sequence ID" value="KAJ1948049.1"/>
    <property type="molecule type" value="Genomic_DNA"/>
</dbReference>
<proteinExistence type="predicted"/>
<gene>
    <name evidence="1" type="ORF">FBU59_001772</name>
</gene>
<comment type="caution">
    <text evidence="1">The sequence shown here is derived from an EMBL/GenBank/DDBJ whole genome shotgun (WGS) entry which is preliminary data.</text>
</comment>
<reference evidence="1" key="1">
    <citation type="submission" date="2022-07" db="EMBL/GenBank/DDBJ databases">
        <title>Phylogenomic reconstructions and comparative analyses of Kickxellomycotina fungi.</title>
        <authorList>
            <person name="Reynolds N.K."/>
            <person name="Stajich J.E."/>
            <person name="Barry K."/>
            <person name="Grigoriev I.V."/>
            <person name="Crous P."/>
            <person name="Smith M.E."/>
        </authorList>
    </citation>
    <scope>NUCLEOTIDE SEQUENCE</scope>
    <source>
        <strain evidence="1">NRRL 5244</strain>
    </source>
</reference>
<keyword evidence="2" id="KW-1185">Reference proteome</keyword>
<dbReference type="Proteomes" id="UP001150603">
    <property type="component" value="Unassembled WGS sequence"/>
</dbReference>
<sequence length="634" mass="69943">MQTRVALASFLWLLPALAVGSDSTAFIRGLDPALAAKYVANAAGKFVCLDGSKEIPFAQVNDDYCDCADGSDEPGTSACNNGTFYCANEGHIAAHIGSSKVNDGICDPQCCDGSDEWDSGITCANVCGEIGQKHREREAQAAQQRDRGGQRLVELVREASGLRKIKREELGRKQEKLRQAELQVAAAEKRKGELEEHEHAMRESLDHDREQRKQAVHAEYLPDLITHRRHLAATLHKSRWQRDSLIMLLRSVRLEHNAEFNDAAVLEAVKEYVEFADAYPYLENAAVSVMEQGESARAAREAEMDADSERQDDSAYDACRDAIKIAESERDTNQADIDLLYGLLDKLRSDYNKNYHDLAIKAAVVGLGEYELMRDSDQAEIAKQHDELNIAHAQKRVTEAAEKLEKILDEADHGSTAADGDAANAAAGQPDAEFQQKLADARSEYYSLTSEKSSLANDVSVTSELLEKDLGPHDMYLPLKDQCYSLDAGEYTYEVCLLDHATQISNKDNSRQNLGSFAEFGSDASDSTVTDYTIHKYLNGNKCWNGPNRSLIAHFECAEDIKVLSVTEPEKCEYHATVSGPFACPLPENFKSAKPKQEGDPVAAKDDAFVPPVAPLHDEQLHASDTPPHGHDEL</sequence>